<sequence>METTQTSTAHQGAFQKMPNQQEYTRFANNGFTSFNVTQQQKIEKPFYAMPVKSKLRLSSTTREVLGIFDPKEYEPPKLNDVELESVFWGNLCKWAYRNDVVKPLEIQKFLRSNDNDQNNNATVIINQVMDSIEATATSSIKNAESIFNDCKLELGFKEWYNEGGCFQISYLTNGCFGADCDDNGEVNDGMAIRMTTESFLSSICMPISHFPITIANKLFNIISDTATQSYKASSYRMMNEFGLVYLDWSLNELEDDAIDDFANEITMDTLPLFSKIIDEETELKEICNALTALAPKAIKKHGSDIKQIEAFQAIGEYLKATKCGKLFVDEPHTDADFCTHLKNQCKELARMIKHGWVLTKKQESDLWEIHSIFNRIADNYDSNENGNDAWIAGSDLSIYDCNYVSFCTDPEETFLNNSHENIMCIGEESCLKLNLHSEQSYAPLLNNIALIDRGLIYISQLLQK</sequence>
<name>A0AAD3WZ91_PHODD</name>
<evidence type="ECO:0000313" key="1">
    <source>
        <dbReference type="EMBL" id="KAB1185708.1"/>
    </source>
</evidence>
<protein>
    <submittedName>
        <fullName evidence="1">Uncharacterized protein</fullName>
    </submittedName>
</protein>
<dbReference type="AlphaFoldDB" id="A0AAD3WZ91"/>
<reference evidence="1 2" key="1">
    <citation type="submission" date="2019-09" db="EMBL/GenBank/DDBJ databases">
        <title>Photobacterium damselae subsp. damselae CDC-2227-81, a human clinical isolate.</title>
        <authorList>
            <person name="Osorio C.R."/>
        </authorList>
    </citation>
    <scope>NUCLEOTIDE SEQUENCE [LARGE SCALE GENOMIC DNA]</scope>
    <source>
        <strain evidence="1 2">CDC-2227-81</strain>
    </source>
</reference>
<dbReference type="Proteomes" id="UP000480943">
    <property type="component" value="Unassembled WGS sequence"/>
</dbReference>
<gene>
    <name evidence="1" type="ORF">F6450_01035</name>
</gene>
<dbReference type="EMBL" id="VZUQ01000014">
    <property type="protein sequence ID" value="KAB1185708.1"/>
    <property type="molecule type" value="Genomic_DNA"/>
</dbReference>
<dbReference type="RefSeq" id="WP_106340341.1">
    <property type="nucleotide sequence ID" value="NZ_VANF01000049.1"/>
</dbReference>
<accession>A0AAD3WZ91</accession>
<evidence type="ECO:0000313" key="2">
    <source>
        <dbReference type="Proteomes" id="UP000480943"/>
    </source>
</evidence>
<organism evidence="1 2">
    <name type="scientific">Photobacterium damselae subsp. damselae</name>
    <name type="common">Listonella damsela</name>
    <dbReference type="NCBI Taxonomy" id="85581"/>
    <lineage>
        <taxon>Bacteria</taxon>
        <taxon>Pseudomonadati</taxon>
        <taxon>Pseudomonadota</taxon>
        <taxon>Gammaproteobacteria</taxon>
        <taxon>Vibrionales</taxon>
        <taxon>Vibrionaceae</taxon>
        <taxon>Photobacterium</taxon>
    </lineage>
</organism>
<proteinExistence type="predicted"/>
<comment type="caution">
    <text evidence="1">The sequence shown here is derived from an EMBL/GenBank/DDBJ whole genome shotgun (WGS) entry which is preliminary data.</text>
</comment>